<sequence>MVLSNKKLKQKLRAELLAKTVTEIDPNKENPDSDSNPQSLRSLLDSVSEDVATKVYVGGIPYGYTEEDIRYYFEGCGTITDVDCMKFPDTGKFRGIAIISFENEAAAKEALALDRADMGGMQLTIQPYKSTRANKKVAGFAPKMVEGYNRIYVGNLSWDITEDDLKKFFSDCNVSSIRFGKDKETGEFRGYAHVDFSDSVSVAMALKLDQDILCGRPIKISCAVPKGVKTQPTARPTSNKVPASHELPPTKEAPAAACNEALPTTGDEADNGGNSNVSSGKMRRRTCYECGQKGHLSSACPNTNTANTTAASNEAPTIEEAPASNEAPPTTVDEADNGGHSNVSSGKMRRRTCYECGQKGHLSSACPNKKTADTTPASNEAPTANEAPPTTVSEADNGGGSNISSGREYILKGSQLLETSLSSRSYETVTSTSSSSKNSSETYSSSEDSNVPAIIRRKHHSWSEFKELDEQKIYKARTSKEFSSKGSSVSTQTGENSRQRRLGSEETKEQEREGNQSIVDLIGPQASRLSSFSTSEVPKSLKISADIRDQSADNDRPSGRIKASAVIIQLIACGSRRAKHFESMEHGDEVK</sequence>
<feature type="compositionally biased region" description="Low complexity" evidence="4">
    <location>
        <begin position="422"/>
        <end position="449"/>
    </location>
</feature>
<dbReference type="Proteomes" id="UP000187203">
    <property type="component" value="Unassembled WGS sequence"/>
</dbReference>
<dbReference type="EMBL" id="AWUE01015534">
    <property type="protein sequence ID" value="OMO96952.1"/>
    <property type="molecule type" value="Genomic_DNA"/>
</dbReference>
<feature type="compositionally biased region" description="Polar residues" evidence="4">
    <location>
        <begin position="373"/>
        <end position="394"/>
    </location>
</feature>
<dbReference type="Gene3D" id="3.30.70.330">
    <property type="match status" value="2"/>
</dbReference>
<evidence type="ECO:0000313" key="7">
    <source>
        <dbReference type="EMBL" id="OMO96952.1"/>
    </source>
</evidence>
<dbReference type="SUPFAM" id="SSF57756">
    <property type="entry name" value="Retrovirus zinc finger-like domains"/>
    <property type="match status" value="2"/>
</dbReference>
<evidence type="ECO:0000256" key="1">
    <source>
        <dbReference type="ARBA" id="ARBA00022884"/>
    </source>
</evidence>
<dbReference type="Pfam" id="PF00076">
    <property type="entry name" value="RRM_1"/>
    <property type="match status" value="2"/>
</dbReference>
<organism evidence="7 8">
    <name type="scientific">Corchorus olitorius</name>
    <dbReference type="NCBI Taxonomy" id="93759"/>
    <lineage>
        <taxon>Eukaryota</taxon>
        <taxon>Viridiplantae</taxon>
        <taxon>Streptophyta</taxon>
        <taxon>Embryophyta</taxon>
        <taxon>Tracheophyta</taxon>
        <taxon>Spermatophyta</taxon>
        <taxon>Magnoliopsida</taxon>
        <taxon>eudicotyledons</taxon>
        <taxon>Gunneridae</taxon>
        <taxon>Pentapetalae</taxon>
        <taxon>rosids</taxon>
        <taxon>malvids</taxon>
        <taxon>Malvales</taxon>
        <taxon>Malvaceae</taxon>
        <taxon>Grewioideae</taxon>
        <taxon>Apeibeae</taxon>
        <taxon>Corchorus</taxon>
    </lineage>
</organism>
<dbReference type="SMART" id="SM00360">
    <property type="entry name" value="RRM"/>
    <property type="match status" value="2"/>
</dbReference>
<feature type="region of interest" description="Disordered" evidence="4">
    <location>
        <begin position="318"/>
        <end position="346"/>
    </location>
</feature>
<evidence type="ECO:0000259" key="5">
    <source>
        <dbReference type="PROSITE" id="PS50102"/>
    </source>
</evidence>
<dbReference type="OrthoDB" id="439808at2759"/>
<dbReference type="CDD" id="cd12272">
    <property type="entry name" value="RRM2_PHIP1"/>
    <property type="match status" value="1"/>
</dbReference>
<comment type="caution">
    <text evidence="7">The sequence shown here is derived from an EMBL/GenBank/DDBJ whole genome shotgun (WGS) entry which is preliminary data.</text>
</comment>
<evidence type="ECO:0008006" key="9">
    <source>
        <dbReference type="Google" id="ProtNLM"/>
    </source>
</evidence>
<evidence type="ECO:0000259" key="6">
    <source>
        <dbReference type="PROSITE" id="PS50158"/>
    </source>
</evidence>
<keyword evidence="1 3" id="KW-0694">RNA-binding</keyword>
<feature type="compositionally biased region" description="Low complexity" evidence="4">
    <location>
        <begin position="297"/>
        <end position="313"/>
    </location>
</feature>
<dbReference type="Gene3D" id="4.10.60.10">
    <property type="entry name" value="Zinc finger, CCHC-type"/>
    <property type="match status" value="2"/>
</dbReference>
<keyword evidence="2" id="KW-0479">Metal-binding</keyword>
<dbReference type="SMART" id="SM00343">
    <property type="entry name" value="ZnF_C2HC"/>
    <property type="match status" value="2"/>
</dbReference>
<feature type="region of interest" description="Disordered" evidence="4">
    <location>
        <begin position="228"/>
        <end position="252"/>
    </location>
</feature>
<dbReference type="InterPro" id="IPR035979">
    <property type="entry name" value="RBD_domain_sf"/>
</dbReference>
<dbReference type="Pfam" id="PF00098">
    <property type="entry name" value="zf-CCHC"/>
    <property type="match status" value="2"/>
</dbReference>
<gene>
    <name evidence="7" type="ORF">COLO4_14945</name>
</gene>
<evidence type="ECO:0000256" key="4">
    <source>
        <dbReference type="SAM" id="MobiDB-lite"/>
    </source>
</evidence>
<evidence type="ECO:0000256" key="3">
    <source>
        <dbReference type="PROSITE-ProRule" id="PRU00176"/>
    </source>
</evidence>
<feature type="domain" description="CCHC-type" evidence="6">
    <location>
        <begin position="287"/>
        <end position="302"/>
    </location>
</feature>
<evidence type="ECO:0000256" key="2">
    <source>
        <dbReference type="PROSITE-ProRule" id="PRU00047"/>
    </source>
</evidence>
<keyword evidence="2" id="KW-0863">Zinc-finger</keyword>
<dbReference type="InterPro" id="IPR000504">
    <property type="entry name" value="RRM_dom"/>
</dbReference>
<keyword evidence="2" id="KW-0862">Zinc</keyword>
<dbReference type="PANTHER" id="PTHR23236:SF24">
    <property type="entry name" value="PHRAGMOPLASTIN INTERACTING PROTEIN 1"/>
    <property type="match status" value="1"/>
</dbReference>
<accession>A0A1R3JPX0</accession>
<feature type="compositionally biased region" description="Polar residues" evidence="4">
    <location>
        <begin position="230"/>
        <end position="241"/>
    </location>
</feature>
<dbReference type="SUPFAM" id="SSF54928">
    <property type="entry name" value="RNA-binding domain, RBD"/>
    <property type="match status" value="2"/>
</dbReference>
<dbReference type="PROSITE" id="PS50102">
    <property type="entry name" value="RRM"/>
    <property type="match status" value="2"/>
</dbReference>
<feature type="domain" description="RRM" evidence="5">
    <location>
        <begin position="53"/>
        <end position="130"/>
    </location>
</feature>
<keyword evidence="8" id="KW-1185">Reference proteome</keyword>
<feature type="domain" description="CCHC-type" evidence="6">
    <location>
        <begin position="353"/>
        <end position="368"/>
    </location>
</feature>
<dbReference type="InterPro" id="IPR012677">
    <property type="entry name" value="Nucleotide-bd_a/b_plait_sf"/>
</dbReference>
<feature type="domain" description="RRM" evidence="5">
    <location>
        <begin position="149"/>
        <end position="225"/>
    </location>
</feature>
<dbReference type="AlphaFoldDB" id="A0A1R3JPX0"/>
<reference evidence="8" key="1">
    <citation type="submission" date="2013-09" db="EMBL/GenBank/DDBJ databases">
        <title>Corchorus olitorius genome sequencing.</title>
        <authorList>
            <person name="Alam M."/>
            <person name="Haque M.S."/>
            <person name="Islam M.S."/>
            <person name="Emdad E.M."/>
            <person name="Islam M.M."/>
            <person name="Ahmed B."/>
            <person name="Halim A."/>
            <person name="Hossen Q.M.M."/>
            <person name="Hossain M.Z."/>
            <person name="Ahmed R."/>
            <person name="Khan M.M."/>
            <person name="Islam R."/>
            <person name="Rashid M.M."/>
            <person name="Khan S.A."/>
            <person name="Rahman M.S."/>
            <person name="Alam M."/>
            <person name="Yahiya A.S."/>
            <person name="Khan M.S."/>
            <person name="Azam M.S."/>
            <person name="Haque T."/>
            <person name="Lashkar M.Z.H."/>
            <person name="Akhand A.I."/>
            <person name="Morshed G."/>
            <person name="Roy S."/>
            <person name="Uddin K.S."/>
            <person name="Rabeya T."/>
            <person name="Hossain A.S."/>
            <person name="Chowdhury A."/>
            <person name="Snigdha A.R."/>
            <person name="Mortoza M.S."/>
            <person name="Matin S.A."/>
            <person name="Hoque S.M.E."/>
            <person name="Islam M.K."/>
            <person name="Roy D.K."/>
            <person name="Haider R."/>
            <person name="Moosa M.M."/>
            <person name="Elias S.M."/>
            <person name="Hasan A.M."/>
            <person name="Jahan S."/>
            <person name="Shafiuddin M."/>
            <person name="Mahmood N."/>
            <person name="Shommy N.S."/>
        </authorList>
    </citation>
    <scope>NUCLEOTIDE SEQUENCE [LARGE SCALE GENOMIC DNA]</scope>
    <source>
        <strain evidence="8">cv. O-4</strain>
    </source>
</reference>
<name>A0A1R3JPX0_9ROSI</name>
<dbReference type="InterPro" id="IPR034362">
    <property type="entry name" value="PHIP1_RRM2"/>
</dbReference>
<feature type="region of interest" description="Disordered" evidence="4">
    <location>
        <begin position="421"/>
        <end position="452"/>
    </location>
</feature>
<dbReference type="STRING" id="93759.A0A1R3JPX0"/>
<evidence type="ECO:0000313" key="8">
    <source>
        <dbReference type="Proteomes" id="UP000187203"/>
    </source>
</evidence>
<feature type="region of interest" description="Disordered" evidence="4">
    <location>
        <begin position="359"/>
        <end position="406"/>
    </location>
</feature>
<dbReference type="InterPro" id="IPR036875">
    <property type="entry name" value="Znf_CCHC_sf"/>
</dbReference>
<dbReference type="InterPro" id="IPR001878">
    <property type="entry name" value="Znf_CCHC"/>
</dbReference>
<feature type="region of interest" description="Disordered" evidence="4">
    <location>
        <begin position="294"/>
        <end position="313"/>
    </location>
</feature>
<dbReference type="GO" id="GO:0003723">
    <property type="term" value="F:RNA binding"/>
    <property type="evidence" value="ECO:0007669"/>
    <property type="project" value="UniProtKB-UniRule"/>
</dbReference>
<protein>
    <recommendedName>
        <fullName evidence="9">Zinc finger, CCHC-type</fullName>
    </recommendedName>
</protein>
<dbReference type="PROSITE" id="PS50158">
    <property type="entry name" value="ZF_CCHC"/>
    <property type="match status" value="2"/>
</dbReference>
<feature type="region of interest" description="Disordered" evidence="4">
    <location>
        <begin position="478"/>
        <end position="517"/>
    </location>
</feature>
<dbReference type="GO" id="GO:0008270">
    <property type="term" value="F:zinc ion binding"/>
    <property type="evidence" value="ECO:0007669"/>
    <property type="project" value="UniProtKB-KW"/>
</dbReference>
<feature type="compositionally biased region" description="Basic and acidic residues" evidence="4">
    <location>
        <begin position="502"/>
        <end position="514"/>
    </location>
</feature>
<proteinExistence type="predicted"/>
<dbReference type="PANTHER" id="PTHR23236">
    <property type="entry name" value="EUKARYOTIC TRANSLATION INITIATION FACTOR 4B/4H"/>
    <property type="match status" value="1"/>
</dbReference>